<protein>
    <submittedName>
        <fullName evidence="2">Uncharacterized protein</fullName>
    </submittedName>
</protein>
<dbReference type="EMBL" id="VSSQ01000050">
    <property type="protein sequence ID" value="MPL70058.1"/>
    <property type="molecule type" value="Genomic_DNA"/>
</dbReference>
<reference evidence="2" key="1">
    <citation type="submission" date="2019-08" db="EMBL/GenBank/DDBJ databases">
        <authorList>
            <person name="Kucharzyk K."/>
            <person name="Murdoch R.W."/>
            <person name="Higgins S."/>
            <person name="Loffler F."/>
        </authorList>
    </citation>
    <scope>NUCLEOTIDE SEQUENCE</scope>
</reference>
<accession>A0A644TSU4</accession>
<dbReference type="AlphaFoldDB" id="A0A644TSU4"/>
<feature type="transmembrane region" description="Helical" evidence="1">
    <location>
        <begin position="71"/>
        <end position="89"/>
    </location>
</feature>
<feature type="transmembrane region" description="Helical" evidence="1">
    <location>
        <begin position="39"/>
        <end position="59"/>
    </location>
</feature>
<evidence type="ECO:0000256" key="1">
    <source>
        <dbReference type="SAM" id="Phobius"/>
    </source>
</evidence>
<feature type="transmembrane region" description="Helical" evidence="1">
    <location>
        <begin position="124"/>
        <end position="145"/>
    </location>
</feature>
<feature type="transmembrane region" description="Helical" evidence="1">
    <location>
        <begin position="95"/>
        <end position="115"/>
    </location>
</feature>
<organism evidence="2">
    <name type="scientific">bioreactor metagenome</name>
    <dbReference type="NCBI Taxonomy" id="1076179"/>
    <lineage>
        <taxon>unclassified sequences</taxon>
        <taxon>metagenomes</taxon>
        <taxon>ecological metagenomes</taxon>
    </lineage>
</organism>
<sequence length="147" mass="16718">MKKETMIQLVIFIITFVEVLLLILLPYCGDFLKFFRVEGANWWGIILLINGFVLTTILQKAFKDKIKSSNILLWIIVGALIFILPYSLIRLPHTTLGVANAINILIGIISSYLFFKTHSKTNKAIIAIITILYAISYIVYFHSALLL</sequence>
<comment type="caution">
    <text evidence="2">The sequence shown here is derived from an EMBL/GenBank/DDBJ whole genome shotgun (WGS) entry which is preliminary data.</text>
</comment>
<keyword evidence="1" id="KW-1133">Transmembrane helix</keyword>
<feature type="transmembrane region" description="Helical" evidence="1">
    <location>
        <begin position="7"/>
        <end position="27"/>
    </location>
</feature>
<name>A0A644TSU4_9ZZZZ</name>
<keyword evidence="1" id="KW-0812">Transmembrane</keyword>
<evidence type="ECO:0000313" key="2">
    <source>
        <dbReference type="EMBL" id="MPL70058.1"/>
    </source>
</evidence>
<keyword evidence="1" id="KW-0472">Membrane</keyword>
<gene>
    <name evidence="2" type="ORF">SDC9_15809</name>
</gene>
<proteinExistence type="predicted"/>